<reference evidence="4 5" key="1">
    <citation type="submission" date="2017-01" db="EMBL/GenBank/DDBJ databases">
        <title>Complete Genome Sequence of Paenalcaligenes hominis, Isolated from a paraplegic Patient with neurogenic bladder.</title>
        <authorList>
            <person name="Mukhopadhyay R."/>
            <person name="Joaquin J."/>
            <person name="Hogue R."/>
            <person name="Kilaru A."/>
            <person name="Jospin G."/>
            <person name="Mars K."/>
            <person name="Eisen J.A."/>
            <person name="Chaturvedi V."/>
        </authorList>
    </citation>
    <scope>NUCLEOTIDE SEQUENCE [LARGE SCALE GENOMIC DNA]</scope>
    <source>
        <strain evidence="4 5">15S00501</strain>
    </source>
</reference>
<dbReference type="AlphaFoldDB" id="A0A1U9K0K9"/>
<dbReference type="EMBL" id="CP019697">
    <property type="protein sequence ID" value="AQS51603.1"/>
    <property type="molecule type" value="Genomic_DNA"/>
</dbReference>
<feature type="region of interest" description="Disordered" evidence="1">
    <location>
        <begin position="98"/>
        <end position="148"/>
    </location>
</feature>
<feature type="domain" description="SPOR" evidence="3">
    <location>
        <begin position="151"/>
        <end position="229"/>
    </location>
</feature>
<organism evidence="4 5">
    <name type="scientific">Paenalcaligenes hominis</name>
    <dbReference type="NCBI Taxonomy" id="643674"/>
    <lineage>
        <taxon>Bacteria</taxon>
        <taxon>Pseudomonadati</taxon>
        <taxon>Pseudomonadota</taxon>
        <taxon>Betaproteobacteria</taxon>
        <taxon>Burkholderiales</taxon>
        <taxon>Alcaligenaceae</taxon>
        <taxon>Paenalcaligenes</taxon>
    </lineage>
</organism>
<proteinExistence type="predicted"/>
<dbReference type="KEGG" id="phn:PAEH1_08560"/>
<dbReference type="Proteomes" id="UP000189369">
    <property type="component" value="Chromosome"/>
</dbReference>
<dbReference type="PANTHER" id="PTHR38687:SF1">
    <property type="entry name" value="CELL DIVISION PROTEIN DEDD"/>
    <property type="match status" value="1"/>
</dbReference>
<evidence type="ECO:0000256" key="1">
    <source>
        <dbReference type="SAM" id="MobiDB-lite"/>
    </source>
</evidence>
<evidence type="ECO:0000313" key="5">
    <source>
        <dbReference type="Proteomes" id="UP000189369"/>
    </source>
</evidence>
<dbReference type="Pfam" id="PF05036">
    <property type="entry name" value="SPOR"/>
    <property type="match status" value="1"/>
</dbReference>
<feature type="transmembrane region" description="Helical" evidence="2">
    <location>
        <begin position="20"/>
        <end position="38"/>
    </location>
</feature>
<gene>
    <name evidence="4" type="ORF">PAEH1_08560</name>
</gene>
<dbReference type="Gene3D" id="3.30.70.1070">
    <property type="entry name" value="Sporulation related repeat"/>
    <property type="match status" value="1"/>
</dbReference>
<dbReference type="InterPro" id="IPR007730">
    <property type="entry name" value="SPOR-like_dom"/>
</dbReference>
<dbReference type="SUPFAM" id="SSF110997">
    <property type="entry name" value="Sporulation related repeat"/>
    <property type="match status" value="1"/>
</dbReference>
<keyword evidence="2" id="KW-0812">Transmembrane</keyword>
<sequence>MATRRKSSAKSKPGGMVSGIVIGLVIGLAAAVAVALYVTQAPMPFMDKASREIEQILLPDVQHAPDPNRGLYGSAPALEGPLFGGKEAQIAEQLGPLRAPTVPAPTTPQPTTPEPDSLGSLIAQLPNPNTAPAPTTAPPLAPPKPSAPHVAVAPTTYYLQAGAFRSAKDAEAMRARILLLGMDASVQSAPYNDGTINRVRVGPFSGVDDMNKARSVLGREKIETSVVRP</sequence>
<dbReference type="GO" id="GO:0032153">
    <property type="term" value="C:cell division site"/>
    <property type="evidence" value="ECO:0007669"/>
    <property type="project" value="TreeGrafter"/>
</dbReference>
<evidence type="ECO:0000256" key="2">
    <source>
        <dbReference type="SAM" id="Phobius"/>
    </source>
</evidence>
<name>A0A1U9K0K9_9BURK</name>
<dbReference type="InterPro" id="IPR036680">
    <property type="entry name" value="SPOR-like_sf"/>
</dbReference>
<accession>A0A1U9K0K9</accession>
<feature type="compositionally biased region" description="Pro residues" evidence="1">
    <location>
        <begin position="102"/>
        <end position="113"/>
    </location>
</feature>
<dbReference type="GO" id="GO:0030428">
    <property type="term" value="C:cell septum"/>
    <property type="evidence" value="ECO:0007669"/>
    <property type="project" value="TreeGrafter"/>
</dbReference>
<protein>
    <recommendedName>
        <fullName evidence="3">SPOR domain-containing protein</fullName>
    </recommendedName>
</protein>
<evidence type="ECO:0000259" key="3">
    <source>
        <dbReference type="PROSITE" id="PS51724"/>
    </source>
</evidence>
<keyword evidence="2" id="KW-0472">Membrane</keyword>
<feature type="compositionally biased region" description="Pro residues" evidence="1">
    <location>
        <begin position="129"/>
        <end position="146"/>
    </location>
</feature>
<dbReference type="STRING" id="643674.PAEH1_08560"/>
<dbReference type="GO" id="GO:0032506">
    <property type="term" value="P:cytokinetic process"/>
    <property type="evidence" value="ECO:0007669"/>
    <property type="project" value="TreeGrafter"/>
</dbReference>
<dbReference type="OrthoDB" id="7063246at2"/>
<dbReference type="InterPro" id="IPR052521">
    <property type="entry name" value="Cell_div_SPOR-domain"/>
</dbReference>
<dbReference type="PROSITE" id="PS51724">
    <property type="entry name" value="SPOR"/>
    <property type="match status" value="1"/>
</dbReference>
<dbReference type="PANTHER" id="PTHR38687">
    <property type="entry name" value="CELL DIVISION PROTEIN DEDD-RELATED"/>
    <property type="match status" value="1"/>
</dbReference>
<dbReference type="GO" id="GO:0042834">
    <property type="term" value="F:peptidoglycan binding"/>
    <property type="evidence" value="ECO:0007669"/>
    <property type="project" value="InterPro"/>
</dbReference>
<evidence type="ECO:0000313" key="4">
    <source>
        <dbReference type="EMBL" id="AQS51603.1"/>
    </source>
</evidence>
<keyword evidence="2" id="KW-1133">Transmembrane helix</keyword>